<comment type="caution">
    <text evidence="2">The sequence shown here is derived from an EMBL/GenBank/DDBJ whole genome shotgun (WGS) entry which is preliminary data.</text>
</comment>
<sequence>MKKIFTQIAVAFGCLFLAGCDTVFDVHPYDVHVDGDKNVNAANIAKIESAIKYKDTIRFAMISDTHQWLDDLKKEVNDINRRKDSIDFVLHCGDVTDFGATQEFQWTRDRLQKLKMPFVVLLGNHDCLGTGNQTYEVVFGKPDFSFIAGRVKFVCLNTNAIEYDYSRPVPNFDFMEEQCKADSADFDRTVICMHAAPYSEQFNNNVAKVFNYYTHQFPGLMFCLYGHGHHTKQTDMYGDGTMYYEICNAPKHQYYIFTITPKGYRYEIIDY</sequence>
<gene>
    <name evidence="2" type="ORF">F7D73_11175</name>
</gene>
<dbReference type="PANTHER" id="PTHR43143:SF1">
    <property type="entry name" value="SERINE_THREONINE-PROTEIN PHOSPHATASE CPPED1"/>
    <property type="match status" value="1"/>
</dbReference>
<dbReference type="Gene3D" id="3.60.21.10">
    <property type="match status" value="1"/>
</dbReference>
<organism evidence="2 3">
    <name type="scientific">Segatella copri</name>
    <dbReference type="NCBI Taxonomy" id="165179"/>
    <lineage>
        <taxon>Bacteria</taxon>
        <taxon>Pseudomonadati</taxon>
        <taxon>Bacteroidota</taxon>
        <taxon>Bacteroidia</taxon>
        <taxon>Bacteroidales</taxon>
        <taxon>Prevotellaceae</taxon>
        <taxon>Segatella</taxon>
    </lineage>
</organism>
<dbReference type="Proteomes" id="UP000480425">
    <property type="component" value="Unassembled WGS sequence"/>
</dbReference>
<dbReference type="InterPro" id="IPR051918">
    <property type="entry name" value="STPP_CPPED1"/>
</dbReference>
<feature type="domain" description="Calcineurin-like phosphoesterase" evidence="1">
    <location>
        <begin position="57"/>
        <end position="230"/>
    </location>
</feature>
<dbReference type="InterPro" id="IPR004843">
    <property type="entry name" value="Calcineurin-like_PHP"/>
</dbReference>
<evidence type="ECO:0000259" key="1">
    <source>
        <dbReference type="Pfam" id="PF00149"/>
    </source>
</evidence>
<name>A0A6G1U2V4_9BACT</name>
<dbReference type="RefSeq" id="WP_153124742.1">
    <property type="nucleotide sequence ID" value="NZ_CP152352.1"/>
</dbReference>
<accession>A0A6G1U2V4</accession>
<dbReference type="EMBL" id="VZCB01000080">
    <property type="protein sequence ID" value="MQN81499.1"/>
    <property type="molecule type" value="Genomic_DNA"/>
</dbReference>
<dbReference type="SUPFAM" id="SSF56300">
    <property type="entry name" value="Metallo-dependent phosphatases"/>
    <property type="match status" value="1"/>
</dbReference>
<dbReference type="PROSITE" id="PS51257">
    <property type="entry name" value="PROKAR_LIPOPROTEIN"/>
    <property type="match status" value="1"/>
</dbReference>
<dbReference type="OrthoDB" id="5464520at2"/>
<dbReference type="AlphaFoldDB" id="A0A6G1U2V4"/>
<dbReference type="InterPro" id="IPR029052">
    <property type="entry name" value="Metallo-depent_PP-like"/>
</dbReference>
<dbReference type="PANTHER" id="PTHR43143">
    <property type="entry name" value="METALLOPHOSPHOESTERASE, CALCINEURIN SUPERFAMILY"/>
    <property type="match status" value="1"/>
</dbReference>
<proteinExistence type="predicted"/>
<evidence type="ECO:0000313" key="3">
    <source>
        <dbReference type="Proteomes" id="UP000480425"/>
    </source>
</evidence>
<dbReference type="GO" id="GO:0016787">
    <property type="term" value="F:hydrolase activity"/>
    <property type="evidence" value="ECO:0007669"/>
    <property type="project" value="InterPro"/>
</dbReference>
<dbReference type="Pfam" id="PF00149">
    <property type="entry name" value="Metallophos"/>
    <property type="match status" value="1"/>
</dbReference>
<reference evidence="2 3" key="1">
    <citation type="submission" date="2019-09" db="EMBL/GenBank/DDBJ databases">
        <title>Distinct polysaccharide growth profiles of human intestinal Prevotella copri isolates.</title>
        <authorList>
            <person name="Fehlner-Peach H."/>
            <person name="Magnabosco C."/>
            <person name="Raghavan V."/>
            <person name="Scher J.U."/>
            <person name="Tett A."/>
            <person name="Cox L.M."/>
            <person name="Gottsegen C."/>
            <person name="Watters A."/>
            <person name="Wiltshire- Gordon J.D."/>
            <person name="Segata N."/>
            <person name="Bonneau R."/>
            <person name="Littman D.R."/>
        </authorList>
    </citation>
    <scope>NUCLEOTIDE SEQUENCE [LARGE SCALE GENOMIC DNA]</scope>
    <source>
        <strain evidence="3">iA622</strain>
    </source>
</reference>
<protein>
    <submittedName>
        <fullName evidence="2">Metallophosphoesterase</fullName>
    </submittedName>
</protein>
<evidence type="ECO:0000313" key="2">
    <source>
        <dbReference type="EMBL" id="MQN81499.1"/>
    </source>
</evidence>